<gene>
    <name evidence="2" type="ORF">CHYS00102_LOCUS10037</name>
</gene>
<evidence type="ECO:0000313" key="2">
    <source>
        <dbReference type="EMBL" id="CAD8882842.1"/>
    </source>
</evidence>
<dbReference type="GO" id="GO:0046513">
    <property type="term" value="P:ceramide biosynthetic process"/>
    <property type="evidence" value="ECO:0007669"/>
    <property type="project" value="TreeGrafter"/>
</dbReference>
<dbReference type="GO" id="GO:0042284">
    <property type="term" value="F:sphingolipid delta-4 desaturase activity"/>
    <property type="evidence" value="ECO:0007669"/>
    <property type="project" value="TreeGrafter"/>
</dbReference>
<accession>A0A7S1BEF8</accession>
<dbReference type="Pfam" id="PF00487">
    <property type="entry name" value="FA_desaturase"/>
    <property type="match status" value="1"/>
</dbReference>
<evidence type="ECO:0000259" key="1">
    <source>
        <dbReference type="Pfam" id="PF00487"/>
    </source>
</evidence>
<protein>
    <recommendedName>
        <fullName evidence="1">Fatty acid desaturase domain-containing protein</fullName>
    </recommendedName>
</protein>
<dbReference type="PANTHER" id="PTHR12879">
    <property type="entry name" value="SPHINGOLIPID DELTA 4 DESATURASE/C-4 HYDROXYLASE PROTEIN DES2"/>
    <property type="match status" value="1"/>
</dbReference>
<dbReference type="AlphaFoldDB" id="A0A7S1BEF8"/>
<proteinExistence type="predicted"/>
<organism evidence="2">
    <name type="scientific">Corethron hystrix</name>
    <dbReference type="NCBI Taxonomy" id="216773"/>
    <lineage>
        <taxon>Eukaryota</taxon>
        <taxon>Sar</taxon>
        <taxon>Stramenopiles</taxon>
        <taxon>Ochrophyta</taxon>
        <taxon>Bacillariophyta</taxon>
        <taxon>Coscinodiscophyceae</taxon>
        <taxon>Corethrophycidae</taxon>
        <taxon>Corethrales</taxon>
        <taxon>Corethraceae</taxon>
        <taxon>Corethron</taxon>
    </lineage>
</organism>
<name>A0A7S1BEF8_9STRA</name>
<sequence length="309" mass="33940">MPSAFGYYLYLRFGHLSHHAWHGSTAAAGGTEVVDASLAAAFASDAPNFEDGDVLFASHRMKLRGEAGPRVQVPPRLARAAARIRGKAPPAEAVRATVSVGRAAFRRWKPGHPGRNACLYAASFLAERAMLQVNDLVVAATGRNAFFPNKPEQFHRSCAAYCRCAAAVRTLLYLAGGWRAWTVLTLSEVLWCLPPHPAAAMFVTNHGSGRAEGEEEGCVPTSSTYAGRWYAALTLGTNYHMEHHDFPDVPFHQLGRLRRIAPEFYRGMEGGDEDIYEGDNVFRIMEKAFSEPEFYSCMDDANNLMEAGI</sequence>
<dbReference type="PANTHER" id="PTHR12879:SF8">
    <property type="entry name" value="SPHINGOLIPID DELTA(4)-DESATURASE DES1"/>
    <property type="match status" value="1"/>
</dbReference>
<feature type="domain" description="Fatty acid desaturase" evidence="1">
    <location>
        <begin position="140"/>
        <end position="265"/>
    </location>
</feature>
<dbReference type="GO" id="GO:0016020">
    <property type="term" value="C:membrane"/>
    <property type="evidence" value="ECO:0007669"/>
    <property type="project" value="GOC"/>
</dbReference>
<reference evidence="2" key="1">
    <citation type="submission" date="2021-01" db="EMBL/GenBank/DDBJ databases">
        <authorList>
            <person name="Corre E."/>
            <person name="Pelletier E."/>
            <person name="Niang G."/>
            <person name="Scheremetjew M."/>
            <person name="Finn R."/>
            <person name="Kale V."/>
            <person name="Holt S."/>
            <person name="Cochrane G."/>
            <person name="Meng A."/>
            <person name="Brown T."/>
            <person name="Cohen L."/>
        </authorList>
    </citation>
    <scope>NUCLEOTIDE SEQUENCE</scope>
    <source>
        <strain evidence="2">308</strain>
    </source>
</reference>
<dbReference type="InterPro" id="IPR005804">
    <property type="entry name" value="FA_desaturase_dom"/>
</dbReference>
<dbReference type="EMBL" id="HBFR01013772">
    <property type="protein sequence ID" value="CAD8882842.1"/>
    <property type="molecule type" value="Transcribed_RNA"/>
</dbReference>